<proteinExistence type="predicted"/>
<dbReference type="PANTHER" id="PTHR33142">
    <property type="entry name" value="CYCLIN-DEPENDENT PROTEIN KINASE INHIBITOR SMR13"/>
    <property type="match status" value="1"/>
</dbReference>
<dbReference type="EMBL" id="JARAOO010000004">
    <property type="protein sequence ID" value="KAJ7970511.1"/>
    <property type="molecule type" value="Genomic_DNA"/>
</dbReference>
<dbReference type="PANTHER" id="PTHR33142:SF114">
    <property type="entry name" value="CYCLIN-DEPENDENT PROTEIN KINASE INHIBITOR SMR14"/>
    <property type="match status" value="1"/>
</dbReference>
<keyword evidence="2" id="KW-0131">Cell cycle</keyword>
<evidence type="ECO:0000313" key="5">
    <source>
        <dbReference type="Proteomes" id="UP001163823"/>
    </source>
</evidence>
<accession>A0AAD7PW73</accession>
<reference evidence="4" key="1">
    <citation type="journal article" date="2023" name="Science">
        <title>Elucidation of the pathway for biosynthesis of saponin adjuvants from the soapbark tree.</title>
        <authorList>
            <person name="Reed J."/>
            <person name="Orme A."/>
            <person name="El-Demerdash A."/>
            <person name="Owen C."/>
            <person name="Martin L.B.B."/>
            <person name="Misra R.C."/>
            <person name="Kikuchi S."/>
            <person name="Rejzek M."/>
            <person name="Martin A.C."/>
            <person name="Harkess A."/>
            <person name="Leebens-Mack J."/>
            <person name="Louveau T."/>
            <person name="Stephenson M.J."/>
            <person name="Osbourn A."/>
        </authorList>
    </citation>
    <scope>NUCLEOTIDE SEQUENCE</scope>
    <source>
        <strain evidence="4">S10</strain>
    </source>
</reference>
<evidence type="ECO:0000313" key="4">
    <source>
        <dbReference type="EMBL" id="KAJ7970511.1"/>
    </source>
</evidence>
<name>A0AAD7PW73_QUISA</name>
<gene>
    <name evidence="4" type="ORF">O6P43_008686</name>
</gene>
<protein>
    <submittedName>
        <fullName evidence="4">Cyclin-dependent protein kinase inhibitor SMR1-like</fullName>
    </submittedName>
</protein>
<sequence>MSDQPIQHDLPEIRITSTVKTSIITSDANSEIKASSITSDANSEHDAVTDEEGFRTPKSEEYRIPAILNCPPAPRKVRRPFLWRRKRSLFQESQFFKIMNEYEDDLFSDWSPFNRKKPNSNSSPWIKRKIRRFKLIK</sequence>
<evidence type="ECO:0000256" key="3">
    <source>
        <dbReference type="SAM" id="MobiDB-lite"/>
    </source>
</evidence>
<keyword evidence="1 4" id="KW-0649">Protein kinase inhibitor</keyword>
<dbReference type="GO" id="GO:0032875">
    <property type="term" value="P:regulation of DNA endoreduplication"/>
    <property type="evidence" value="ECO:0007669"/>
    <property type="project" value="InterPro"/>
</dbReference>
<evidence type="ECO:0000256" key="1">
    <source>
        <dbReference type="ARBA" id="ARBA00023013"/>
    </source>
</evidence>
<dbReference type="Proteomes" id="UP001163823">
    <property type="component" value="Chromosome 4"/>
</dbReference>
<keyword evidence="5" id="KW-1185">Reference proteome</keyword>
<organism evidence="4 5">
    <name type="scientific">Quillaja saponaria</name>
    <name type="common">Soap bark tree</name>
    <dbReference type="NCBI Taxonomy" id="32244"/>
    <lineage>
        <taxon>Eukaryota</taxon>
        <taxon>Viridiplantae</taxon>
        <taxon>Streptophyta</taxon>
        <taxon>Embryophyta</taxon>
        <taxon>Tracheophyta</taxon>
        <taxon>Spermatophyta</taxon>
        <taxon>Magnoliopsida</taxon>
        <taxon>eudicotyledons</taxon>
        <taxon>Gunneridae</taxon>
        <taxon>Pentapetalae</taxon>
        <taxon>rosids</taxon>
        <taxon>fabids</taxon>
        <taxon>Fabales</taxon>
        <taxon>Quillajaceae</taxon>
        <taxon>Quillaja</taxon>
    </lineage>
</organism>
<evidence type="ECO:0000256" key="2">
    <source>
        <dbReference type="ARBA" id="ARBA00023306"/>
    </source>
</evidence>
<dbReference type="AlphaFoldDB" id="A0AAD7PW73"/>
<feature type="compositionally biased region" description="Basic and acidic residues" evidence="3">
    <location>
        <begin position="42"/>
        <end position="56"/>
    </location>
</feature>
<dbReference type="InterPro" id="IPR040389">
    <property type="entry name" value="SMR"/>
</dbReference>
<dbReference type="GO" id="GO:0004860">
    <property type="term" value="F:protein kinase inhibitor activity"/>
    <property type="evidence" value="ECO:0007669"/>
    <property type="project" value="UniProtKB-KW"/>
</dbReference>
<dbReference type="GO" id="GO:0005634">
    <property type="term" value="C:nucleus"/>
    <property type="evidence" value="ECO:0007669"/>
    <property type="project" value="TreeGrafter"/>
</dbReference>
<feature type="compositionally biased region" description="Polar residues" evidence="3">
    <location>
        <begin position="30"/>
        <end position="41"/>
    </location>
</feature>
<comment type="caution">
    <text evidence="4">The sequence shown here is derived from an EMBL/GenBank/DDBJ whole genome shotgun (WGS) entry which is preliminary data.</text>
</comment>
<dbReference type="KEGG" id="qsa:O6P43_008686"/>
<feature type="region of interest" description="Disordered" evidence="3">
    <location>
        <begin position="30"/>
        <end position="56"/>
    </location>
</feature>